<dbReference type="PANTHER" id="PTHR43441:SF2">
    <property type="entry name" value="FAMILY ACETYLTRANSFERASE, PUTATIVE (AFU_ORTHOLOGUE AFUA_7G00850)-RELATED"/>
    <property type="match status" value="1"/>
</dbReference>
<name>A0ABZ2RVJ5_9BURK</name>
<evidence type="ECO:0000313" key="2">
    <source>
        <dbReference type="EMBL" id="WXR72690.1"/>
    </source>
</evidence>
<dbReference type="RefSeq" id="WP_338879193.1">
    <property type="nucleotide sequence ID" value="NZ_CP148753.1"/>
</dbReference>
<dbReference type="PANTHER" id="PTHR43441">
    <property type="entry name" value="RIBOSOMAL-PROTEIN-SERINE ACETYLTRANSFERASE"/>
    <property type="match status" value="1"/>
</dbReference>
<protein>
    <submittedName>
        <fullName evidence="2">GNAT family N-acetyltransferase</fullName>
    </submittedName>
</protein>
<reference evidence="2 3" key="1">
    <citation type="submission" date="2024-03" db="EMBL/GenBank/DDBJ databases">
        <title>Reference genomes for the five species model microbial community.</title>
        <authorList>
            <person name="Padfield D."/>
        </authorList>
    </citation>
    <scope>NUCLEOTIDE SEQUENCE [LARGE SCALE GENOMIC DNA]</scope>
    <source>
        <strain evidence="2 3">AB1</strain>
    </source>
</reference>
<evidence type="ECO:0000259" key="1">
    <source>
        <dbReference type="PROSITE" id="PS51186"/>
    </source>
</evidence>
<keyword evidence="3" id="KW-1185">Reference proteome</keyword>
<dbReference type="SUPFAM" id="SSF55729">
    <property type="entry name" value="Acyl-CoA N-acyltransferases (Nat)"/>
    <property type="match status" value="1"/>
</dbReference>
<accession>A0ABZ2RVJ5</accession>
<feature type="domain" description="N-acetyltransferase" evidence="1">
    <location>
        <begin position="29"/>
        <end position="190"/>
    </location>
</feature>
<dbReference type="Proteomes" id="UP001456224">
    <property type="component" value="Chromosome"/>
</dbReference>
<dbReference type="InterPro" id="IPR000182">
    <property type="entry name" value="GNAT_dom"/>
</dbReference>
<dbReference type="InterPro" id="IPR051908">
    <property type="entry name" value="Ribosomal_N-acetyltransferase"/>
</dbReference>
<organism evidence="2 3">
    <name type="scientific">Achromobacter veterisilvae</name>
    <dbReference type="NCBI Taxonomy" id="2069367"/>
    <lineage>
        <taxon>Bacteria</taxon>
        <taxon>Pseudomonadati</taxon>
        <taxon>Pseudomonadota</taxon>
        <taxon>Betaproteobacteria</taxon>
        <taxon>Burkholderiales</taxon>
        <taxon>Alcaligenaceae</taxon>
        <taxon>Achromobacter</taxon>
    </lineage>
</organism>
<dbReference type="Gene3D" id="3.40.630.30">
    <property type="match status" value="1"/>
</dbReference>
<dbReference type="Pfam" id="PF13302">
    <property type="entry name" value="Acetyltransf_3"/>
    <property type="match status" value="1"/>
</dbReference>
<evidence type="ECO:0000313" key="3">
    <source>
        <dbReference type="Proteomes" id="UP001456224"/>
    </source>
</evidence>
<dbReference type="EMBL" id="CP148753">
    <property type="protein sequence ID" value="WXR72690.1"/>
    <property type="molecule type" value="Genomic_DNA"/>
</dbReference>
<gene>
    <name evidence="2" type="ORF">WHX56_24045</name>
</gene>
<sequence>MPSLPLRPAMPPACADWPRDYPALGAPGLRLRAMREDDAADWYAYLRREDVTRHTSWRLDGPQTLAGLIRAYARPDRSHSMRLAIAGPDGRLVGTIGLNEIALPQRRAEIAYDIDPAYWRRGLATQACAALTGWALETLGFARIQATVLDSNTASAGVLERCGFRREGLLHAYRVVRGEPRHFWMYAHTWPPAETGAECG</sequence>
<dbReference type="PROSITE" id="PS51186">
    <property type="entry name" value="GNAT"/>
    <property type="match status" value="1"/>
</dbReference>
<proteinExistence type="predicted"/>
<dbReference type="CDD" id="cd04301">
    <property type="entry name" value="NAT_SF"/>
    <property type="match status" value="1"/>
</dbReference>
<dbReference type="InterPro" id="IPR016181">
    <property type="entry name" value="Acyl_CoA_acyltransferase"/>
</dbReference>